<reference evidence="2 3" key="1">
    <citation type="journal article" date="2021" name="Microorganisms">
        <title>Bacterial Dimethylsulfoniopropionate Biosynthesis in the East China Sea.</title>
        <authorList>
            <person name="Liu J."/>
            <person name="Zhang Y."/>
            <person name="Liu J."/>
            <person name="Zhong H."/>
            <person name="Williams B.T."/>
            <person name="Zheng Y."/>
            <person name="Curson A.R.J."/>
            <person name="Sun C."/>
            <person name="Sun H."/>
            <person name="Song D."/>
            <person name="Wagner Mackenzie B."/>
            <person name="Bermejo Martinez A."/>
            <person name="Todd J.D."/>
            <person name="Zhang X.H."/>
        </authorList>
    </citation>
    <scope>NUCLEOTIDE SEQUENCE [LARGE SCALE GENOMIC DNA]</scope>
    <source>
        <strain evidence="2 3">ESS08</strain>
    </source>
</reference>
<feature type="transmembrane region" description="Helical" evidence="1">
    <location>
        <begin position="29"/>
        <end position="51"/>
    </location>
</feature>
<gene>
    <name evidence="2" type="ORF">DYI25_05715</name>
</gene>
<dbReference type="EMBL" id="QTKX01000001">
    <property type="protein sequence ID" value="MBS8263930.1"/>
    <property type="molecule type" value="Genomic_DNA"/>
</dbReference>
<organism evidence="2 3">
    <name type="scientific">Mesobacillus boroniphilus</name>
    <dbReference type="NCBI Taxonomy" id="308892"/>
    <lineage>
        <taxon>Bacteria</taxon>
        <taxon>Bacillati</taxon>
        <taxon>Bacillota</taxon>
        <taxon>Bacilli</taxon>
        <taxon>Bacillales</taxon>
        <taxon>Bacillaceae</taxon>
        <taxon>Mesobacillus</taxon>
    </lineage>
</organism>
<dbReference type="RefSeq" id="WP_213367456.1">
    <property type="nucleotide sequence ID" value="NZ_QTKX01000001.1"/>
</dbReference>
<sequence>MVLFIYILMNGIAIIFFMRKKKQLHILEIIAYWFLASYVAQNFSALFYMNFKNLYIPEKLSFEFSHFISRINLYPLIMVLFLDYYLTANNLVKKFLLMTVFVAILTNIEWLNHFLGVLIHRNWQLWWSPAIWFSGLLLLIGFMKIFRILLYRGGEDK</sequence>
<dbReference type="Proteomes" id="UP000761411">
    <property type="component" value="Unassembled WGS sequence"/>
</dbReference>
<feature type="transmembrane region" description="Helical" evidence="1">
    <location>
        <begin position="131"/>
        <end position="150"/>
    </location>
</feature>
<keyword evidence="3" id="KW-1185">Reference proteome</keyword>
<protein>
    <submittedName>
        <fullName evidence="2">Uncharacterized protein</fullName>
    </submittedName>
</protein>
<keyword evidence="1" id="KW-0472">Membrane</keyword>
<name>A0A944CK68_9BACI</name>
<feature type="transmembrane region" description="Helical" evidence="1">
    <location>
        <begin position="95"/>
        <end position="119"/>
    </location>
</feature>
<keyword evidence="1" id="KW-0812">Transmembrane</keyword>
<feature type="transmembrane region" description="Helical" evidence="1">
    <location>
        <begin position="71"/>
        <end position="88"/>
    </location>
</feature>
<proteinExistence type="predicted"/>
<comment type="caution">
    <text evidence="2">The sequence shown here is derived from an EMBL/GenBank/DDBJ whole genome shotgun (WGS) entry which is preliminary data.</text>
</comment>
<evidence type="ECO:0000313" key="2">
    <source>
        <dbReference type="EMBL" id="MBS8263930.1"/>
    </source>
</evidence>
<keyword evidence="1" id="KW-1133">Transmembrane helix</keyword>
<dbReference type="AlphaFoldDB" id="A0A944CK68"/>
<accession>A0A944CK68</accession>
<evidence type="ECO:0000313" key="3">
    <source>
        <dbReference type="Proteomes" id="UP000761411"/>
    </source>
</evidence>
<evidence type="ECO:0000256" key="1">
    <source>
        <dbReference type="SAM" id="Phobius"/>
    </source>
</evidence>